<dbReference type="EMBL" id="LVVL01000001">
    <property type="protein sequence ID" value="OAN15600.1"/>
    <property type="molecule type" value="Genomic_DNA"/>
</dbReference>
<proteinExistence type="predicted"/>
<organism evidence="2 3">
    <name type="scientific">Exiguobacterium undae</name>
    <dbReference type="NCBI Taxonomy" id="169177"/>
    <lineage>
        <taxon>Bacteria</taxon>
        <taxon>Bacillati</taxon>
        <taxon>Bacillota</taxon>
        <taxon>Bacilli</taxon>
        <taxon>Bacillales</taxon>
        <taxon>Bacillales Family XII. Incertae Sedis</taxon>
        <taxon>Exiguobacterium</taxon>
    </lineage>
</organism>
<accession>A0ABX2VBL6</accession>
<dbReference type="Gene3D" id="3.40.630.30">
    <property type="match status" value="1"/>
</dbReference>
<sequence>MMNLTVKPTLIGEKVILRPFATEDIPWIERCLLDPEVRTLTGSSSGIDRKTLQTWYATRNAQPDRLDLAIIDQESGVLVGEVVVNDYEQQQQSMNFRILIGPDGRNRGLGTEATQLLMDYLFRHTSLNQLTLSVLAINPRARHVYEKIGFEVTGVDAHDVEIAGEWIDSIQMVLTREKALKS</sequence>
<feature type="domain" description="N-acetyltransferase" evidence="1">
    <location>
        <begin position="15"/>
        <end position="177"/>
    </location>
</feature>
<dbReference type="Proteomes" id="UP000078447">
    <property type="component" value="Unassembled WGS sequence"/>
</dbReference>
<dbReference type="SUPFAM" id="SSF55729">
    <property type="entry name" value="Acyl-CoA N-acyltransferases (Nat)"/>
    <property type="match status" value="1"/>
</dbReference>
<dbReference type="Pfam" id="PF13302">
    <property type="entry name" value="Acetyltransf_3"/>
    <property type="match status" value="1"/>
</dbReference>
<evidence type="ECO:0000259" key="1">
    <source>
        <dbReference type="PROSITE" id="PS51186"/>
    </source>
</evidence>
<dbReference type="PROSITE" id="PS51186">
    <property type="entry name" value="GNAT"/>
    <property type="match status" value="1"/>
</dbReference>
<name>A0ABX2VBL6_9BACL</name>
<evidence type="ECO:0000313" key="2">
    <source>
        <dbReference type="EMBL" id="OAN15600.1"/>
    </source>
</evidence>
<dbReference type="InterPro" id="IPR000182">
    <property type="entry name" value="GNAT_dom"/>
</dbReference>
<comment type="caution">
    <text evidence="2">The sequence shown here is derived from an EMBL/GenBank/DDBJ whole genome shotgun (WGS) entry which is preliminary data.</text>
</comment>
<dbReference type="PANTHER" id="PTHR43415:SF3">
    <property type="entry name" value="GNAT-FAMILY ACETYLTRANSFERASE"/>
    <property type="match status" value="1"/>
</dbReference>
<evidence type="ECO:0000313" key="3">
    <source>
        <dbReference type="Proteomes" id="UP000078447"/>
    </source>
</evidence>
<reference evidence="2 3" key="1">
    <citation type="submission" date="2016-03" db="EMBL/GenBank/DDBJ databases">
        <authorList>
            <person name="Cho S.-Y."/>
            <person name="Lim S."/>
            <person name="Kim H."/>
            <person name="Soh E.H."/>
            <person name="Moon J.S."/>
        </authorList>
    </citation>
    <scope>NUCLEOTIDE SEQUENCE [LARGE SCALE GENOMIC DNA]</scope>
    <source>
        <strain evidence="2 3">KCTC 3810</strain>
    </source>
</reference>
<dbReference type="RefSeq" id="WP_035414154.1">
    <property type="nucleotide sequence ID" value="NZ_LVVL01000001.1"/>
</dbReference>
<dbReference type="PANTHER" id="PTHR43415">
    <property type="entry name" value="SPERMIDINE N(1)-ACETYLTRANSFERASE"/>
    <property type="match status" value="1"/>
</dbReference>
<keyword evidence="3" id="KW-1185">Reference proteome</keyword>
<dbReference type="InterPro" id="IPR016181">
    <property type="entry name" value="Acyl_CoA_acyltransferase"/>
</dbReference>
<gene>
    <name evidence="2" type="ORF">A3783_06590</name>
</gene>
<protein>
    <submittedName>
        <fullName evidence="2">GCN5 family acetyltransferase</fullName>
    </submittedName>
</protein>